<feature type="region of interest" description="Disordered" evidence="1">
    <location>
        <begin position="1"/>
        <end position="28"/>
    </location>
</feature>
<name>D7TP58_VITVI</name>
<dbReference type="STRING" id="29760.D7TP58"/>
<dbReference type="InParanoid" id="D7TP58"/>
<accession>D7TP58</accession>
<dbReference type="PaxDb" id="29760-VIT_07s0104g01090.t01"/>
<dbReference type="HOGENOM" id="CLU_2445296_0_0_1"/>
<proteinExistence type="predicted"/>
<protein>
    <submittedName>
        <fullName evidence="2">Uncharacterized protein</fullName>
    </submittedName>
</protein>
<sequence length="90" mass="9860">MVLRRPKRGGQPQGEGTTSSPTEVMGASGAFPNSSIRLLFHWSGDCKTVDFPLVNKIRGSKKELLNFLRACAKIEPKVQLSRTTCTQPSN</sequence>
<dbReference type="AlphaFoldDB" id="D7TP58"/>
<dbReference type="Proteomes" id="UP000009183">
    <property type="component" value="Chromosome 7"/>
</dbReference>
<evidence type="ECO:0000313" key="3">
    <source>
        <dbReference type="Proteomes" id="UP000009183"/>
    </source>
</evidence>
<dbReference type="EMBL" id="FN596005">
    <property type="protein sequence ID" value="CBI32281.3"/>
    <property type="molecule type" value="Genomic_DNA"/>
</dbReference>
<evidence type="ECO:0000313" key="2">
    <source>
        <dbReference type="EMBL" id="CBI32281.3"/>
    </source>
</evidence>
<reference evidence="3" key="1">
    <citation type="journal article" date="2007" name="Nature">
        <title>The grapevine genome sequence suggests ancestral hexaploidization in major angiosperm phyla.</title>
        <authorList>
            <consortium name="The French-Italian Public Consortium for Grapevine Genome Characterization."/>
            <person name="Jaillon O."/>
            <person name="Aury J.-M."/>
            <person name="Noel B."/>
            <person name="Policriti A."/>
            <person name="Clepet C."/>
            <person name="Casagrande A."/>
            <person name="Choisne N."/>
            <person name="Aubourg S."/>
            <person name="Vitulo N."/>
            <person name="Jubin C."/>
            <person name="Vezzi A."/>
            <person name="Legeai F."/>
            <person name="Hugueney P."/>
            <person name="Dasilva C."/>
            <person name="Horner D."/>
            <person name="Mica E."/>
            <person name="Jublot D."/>
            <person name="Poulain J."/>
            <person name="Bruyere C."/>
            <person name="Billault A."/>
            <person name="Segurens B."/>
            <person name="Gouyvenoux M."/>
            <person name="Ugarte E."/>
            <person name="Cattonaro F."/>
            <person name="Anthouard V."/>
            <person name="Vico V."/>
            <person name="Del Fabbro C."/>
            <person name="Alaux M."/>
            <person name="Di Gaspero G."/>
            <person name="Dumas V."/>
            <person name="Felice N."/>
            <person name="Paillard S."/>
            <person name="Juman I."/>
            <person name="Moroldo M."/>
            <person name="Scalabrin S."/>
            <person name="Canaguier A."/>
            <person name="Le Clainche I."/>
            <person name="Malacrida G."/>
            <person name="Durand E."/>
            <person name="Pesole G."/>
            <person name="Laucou V."/>
            <person name="Chatelet P."/>
            <person name="Merdinoglu D."/>
            <person name="Delledonne M."/>
            <person name="Pezzotti M."/>
            <person name="Lecharny A."/>
            <person name="Scarpelli C."/>
            <person name="Artiguenave F."/>
            <person name="Pe M.E."/>
            <person name="Valle G."/>
            <person name="Morgante M."/>
            <person name="Caboche M."/>
            <person name="Adam-Blondon A.-F."/>
            <person name="Weissenbach J."/>
            <person name="Quetier F."/>
            <person name="Wincker P."/>
        </authorList>
    </citation>
    <scope>NUCLEOTIDE SEQUENCE [LARGE SCALE GENOMIC DNA]</scope>
    <source>
        <strain evidence="3">cv. Pinot noir / PN40024</strain>
    </source>
</reference>
<organism evidence="2 3">
    <name type="scientific">Vitis vinifera</name>
    <name type="common">Grape</name>
    <dbReference type="NCBI Taxonomy" id="29760"/>
    <lineage>
        <taxon>Eukaryota</taxon>
        <taxon>Viridiplantae</taxon>
        <taxon>Streptophyta</taxon>
        <taxon>Embryophyta</taxon>
        <taxon>Tracheophyta</taxon>
        <taxon>Spermatophyta</taxon>
        <taxon>Magnoliopsida</taxon>
        <taxon>eudicotyledons</taxon>
        <taxon>Gunneridae</taxon>
        <taxon>Pentapetalae</taxon>
        <taxon>rosids</taxon>
        <taxon>Vitales</taxon>
        <taxon>Vitaceae</taxon>
        <taxon>Viteae</taxon>
        <taxon>Vitis</taxon>
    </lineage>
</organism>
<keyword evidence="3" id="KW-1185">Reference proteome</keyword>
<gene>
    <name evidence="2" type="ordered locus">VIT_07s0104g01090</name>
</gene>
<evidence type="ECO:0000256" key="1">
    <source>
        <dbReference type="SAM" id="MobiDB-lite"/>
    </source>
</evidence>